<proteinExistence type="predicted"/>
<reference evidence="3" key="1">
    <citation type="submission" date="2007-10" db="EMBL/GenBank/DDBJ databases">
        <title>Complete genome of Alkaliphilus oremlandii OhILAs.</title>
        <authorList>
            <person name="Copeland A."/>
            <person name="Lucas S."/>
            <person name="Lapidus A."/>
            <person name="Barry K."/>
            <person name="Detter J.C."/>
            <person name="Glavina del Rio T."/>
            <person name="Hammon N."/>
            <person name="Israni S."/>
            <person name="Dalin E."/>
            <person name="Tice H."/>
            <person name="Pitluck S."/>
            <person name="Chain P."/>
            <person name="Malfatti S."/>
            <person name="Shin M."/>
            <person name="Vergez L."/>
            <person name="Schmutz J."/>
            <person name="Larimer F."/>
            <person name="Land M."/>
            <person name="Hauser L."/>
            <person name="Kyrpides N."/>
            <person name="Mikhailova N."/>
            <person name="Stolz J.F."/>
            <person name="Dawson A."/>
            <person name="Fisher E."/>
            <person name="Crable B."/>
            <person name="Perera E."/>
            <person name="Lisak J."/>
            <person name="Ranganathan M."/>
            <person name="Basu P."/>
            <person name="Richardson P."/>
        </authorList>
    </citation>
    <scope>NUCLEOTIDE SEQUENCE [LARGE SCALE GENOMIC DNA]</scope>
    <source>
        <strain evidence="3">OhILAs</strain>
    </source>
</reference>
<dbReference type="HOGENOM" id="CLU_1583120_0_0_9"/>
<gene>
    <name evidence="2" type="ordered locus">Clos_0345</name>
</gene>
<keyword evidence="3" id="KW-1185">Reference proteome</keyword>
<keyword evidence="1" id="KW-1133">Transmembrane helix</keyword>
<accession>A8ML90</accession>
<dbReference type="Proteomes" id="UP000000269">
    <property type="component" value="Chromosome"/>
</dbReference>
<keyword evidence="1" id="KW-0812">Transmembrane</keyword>
<keyword evidence="1" id="KW-0472">Membrane</keyword>
<sequence>MSEKTNAKRYLTSTKRIKFNIFGGVGTLCLGLLYLNIISKWQIPGIFYLLTLSISIPILFLSSDPSRYNVIEVDDHGIRFIPIYNKEDYISFEWQYIKVCIAGKLGLSNGLIPYVGKGLEIHYLYGTGVNKSIVSYRYPLGHIADYDGLLEDIQHRCTQYHISFEEIE</sequence>
<feature type="transmembrane region" description="Helical" evidence="1">
    <location>
        <begin position="21"/>
        <end position="39"/>
    </location>
</feature>
<dbReference type="RefSeq" id="WP_012158222.1">
    <property type="nucleotide sequence ID" value="NC_009922.1"/>
</dbReference>
<dbReference type="AlphaFoldDB" id="A8ML90"/>
<feature type="transmembrane region" description="Helical" evidence="1">
    <location>
        <begin position="45"/>
        <end position="62"/>
    </location>
</feature>
<protein>
    <submittedName>
        <fullName evidence="2">Uncharacterized protein</fullName>
    </submittedName>
</protein>
<dbReference type="KEGG" id="aoe:Clos_0345"/>
<evidence type="ECO:0000313" key="2">
    <source>
        <dbReference type="EMBL" id="ABW17907.1"/>
    </source>
</evidence>
<evidence type="ECO:0000256" key="1">
    <source>
        <dbReference type="SAM" id="Phobius"/>
    </source>
</evidence>
<evidence type="ECO:0000313" key="3">
    <source>
        <dbReference type="Proteomes" id="UP000000269"/>
    </source>
</evidence>
<name>A8ML90_ALKOO</name>
<dbReference type="EMBL" id="CP000853">
    <property type="protein sequence ID" value="ABW17907.1"/>
    <property type="molecule type" value="Genomic_DNA"/>
</dbReference>
<organism evidence="2 3">
    <name type="scientific">Alkaliphilus oremlandii (strain OhILAs)</name>
    <name type="common">Clostridium oremlandii (strain OhILAs)</name>
    <dbReference type="NCBI Taxonomy" id="350688"/>
    <lineage>
        <taxon>Bacteria</taxon>
        <taxon>Bacillati</taxon>
        <taxon>Bacillota</taxon>
        <taxon>Clostridia</taxon>
        <taxon>Peptostreptococcales</taxon>
        <taxon>Natronincolaceae</taxon>
        <taxon>Alkaliphilus</taxon>
    </lineage>
</organism>